<dbReference type="Proteomes" id="UP000307440">
    <property type="component" value="Unassembled WGS sequence"/>
</dbReference>
<feature type="compositionally biased region" description="Polar residues" evidence="1">
    <location>
        <begin position="63"/>
        <end position="80"/>
    </location>
</feature>
<feature type="region of interest" description="Disordered" evidence="1">
    <location>
        <begin position="269"/>
        <end position="305"/>
    </location>
</feature>
<name>A0A5C3KNV3_COPMA</name>
<sequence length="592" mass="64566">MAHPEYSTSSGFDDRCLGHEYRGQLRAQSQSLVSQWQRYPSGEEAAPAYSHYFWSDELYGQTGSNDQNGYPESSQRTALSPSPHHIRSYPHDHSRSVSRASTYSSGNLCQNDAVYAGMPYAYSDSAPSPPFLQSRPASAGQPYQQQHTDTAPSQYTPSQQSRECSTLKVEAAEDAPLGFVMEPGTSTGVFSGVFLSPLPMEVPLRATQASGDMRKMMNVFRLNPFAHQHDSKRNSGLTSAESSPRNSDARPLEEEPVMFEFQIELDRPDLLMPDGDDSSSTSSSDDGKSTPGAQLETPLPTPSLLPSLVIRMNDTEGLHTFPPEFRLSSKEDLYDSAGSDYCNPGRAHMVEWSNQDFGSDDTPSLYSWDGDRDLDSSECGRRSAVGHQPSLLRLNDGVSVTHPYIRKSAASSTGRSIPYHHQQQLHHSQPRSSPPHASSAYGNNHPAARFSYQHGASEYYPPSVRMGANPDVTTTSAESYLEDGSGPATMHAHPLAASMPHRTTMGISSSNHGLYTQEPMVAADELGHDHHHIAVSETATGISSALAGHRRWSLPEQSSSSSPPSLGHHGHHHGHSQIMVPSLSQPFLVPSQ</sequence>
<feature type="region of interest" description="Disordered" evidence="1">
    <location>
        <begin position="126"/>
        <end position="166"/>
    </location>
</feature>
<dbReference type="AlphaFoldDB" id="A0A5C3KNV3"/>
<evidence type="ECO:0000256" key="1">
    <source>
        <dbReference type="SAM" id="MobiDB-lite"/>
    </source>
</evidence>
<feature type="region of interest" description="Disordered" evidence="1">
    <location>
        <begin position="63"/>
        <end position="103"/>
    </location>
</feature>
<feature type="compositionally biased region" description="Polar residues" evidence="1">
    <location>
        <begin position="234"/>
        <end position="246"/>
    </location>
</feature>
<evidence type="ECO:0000313" key="2">
    <source>
        <dbReference type="EMBL" id="TFK22130.1"/>
    </source>
</evidence>
<keyword evidence="3" id="KW-1185">Reference proteome</keyword>
<feature type="region of interest" description="Disordered" evidence="1">
    <location>
        <begin position="461"/>
        <end position="493"/>
    </location>
</feature>
<feature type="region of interest" description="Disordered" evidence="1">
    <location>
        <begin position="546"/>
        <end position="577"/>
    </location>
</feature>
<gene>
    <name evidence="2" type="ORF">FA15DRAFT_758248</name>
</gene>
<dbReference type="OrthoDB" id="3270670at2759"/>
<feature type="compositionally biased region" description="Low complexity" evidence="1">
    <location>
        <begin position="558"/>
        <end position="567"/>
    </location>
</feature>
<organism evidence="2 3">
    <name type="scientific">Coprinopsis marcescibilis</name>
    <name type="common">Agaric fungus</name>
    <name type="synonym">Psathyrella marcescibilis</name>
    <dbReference type="NCBI Taxonomy" id="230819"/>
    <lineage>
        <taxon>Eukaryota</taxon>
        <taxon>Fungi</taxon>
        <taxon>Dikarya</taxon>
        <taxon>Basidiomycota</taxon>
        <taxon>Agaricomycotina</taxon>
        <taxon>Agaricomycetes</taxon>
        <taxon>Agaricomycetidae</taxon>
        <taxon>Agaricales</taxon>
        <taxon>Agaricineae</taxon>
        <taxon>Psathyrellaceae</taxon>
        <taxon>Coprinopsis</taxon>
    </lineage>
</organism>
<protein>
    <submittedName>
        <fullName evidence="2">Uncharacterized protein</fullName>
    </submittedName>
</protein>
<accession>A0A5C3KNV3</accession>
<feature type="region of interest" description="Disordered" evidence="1">
    <location>
        <begin position="225"/>
        <end position="254"/>
    </location>
</feature>
<proteinExistence type="predicted"/>
<evidence type="ECO:0000313" key="3">
    <source>
        <dbReference type="Proteomes" id="UP000307440"/>
    </source>
</evidence>
<dbReference type="EMBL" id="ML210249">
    <property type="protein sequence ID" value="TFK22130.1"/>
    <property type="molecule type" value="Genomic_DNA"/>
</dbReference>
<feature type="region of interest" description="Disordered" evidence="1">
    <location>
        <begin position="409"/>
        <end position="448"/>
    </location>
</feature>
<feature type="compositionally biased region" description="Polar residues" evidence="1">
    <location>
        <begin position="141"/>
        <end position="164"/>
    </location>
</feature>
<feature type="compositionally biased region" description="Polar residues" evidence="1">
    <location>
        <begin position="409"/>
        <end position="431"/>
    </location>
</feature>
<dbReference type="STRING" id="230819.A0A5C3KNV3"/>
<reference evidence="2 3" key="1">
    <citation type="journal article" date="2019" name="Nat. Ecol. Evol.">
        <title>Megaphylogeny resolves global patterns of mushroom evolution.</title>
        <authorList>
            <person name="Varga T."/>
            <person name="Krizsan K."/>
            <person name="Foldi C."/>
            <person name="Dima B."/>
            <person name="Sanchez-Garcia M."/>
            <person name="Sanchez-Ramirez S."/>
            <person name="Szollosi G.J."/>
            <person name="Szarkandi J.G."/>
            <person name="Papp V."/>
            <person name="Albert L."/>
            <person name="Andreopoulos W."/>
            <person name="Angelini C."/>
            <person name="Antonin V."/>
            <person name="Barry K.W."/>
            <person name="Bougher N.L."/>
            <person name="Buchanan P."/>
            <person name="Buyck B."/>
            <person name="Bense V."/>
            <person name="Catcheside P."/>
            <person name="Chovatia M."/>
            <person name="Cooper J."/>
            <person name="Damon W."/>
            <person name="Desjardin D."/>
            <person name="Finy P."/>
            <person name="Geml J."/>
            <person name="Haridas S."/>
            <person name="Hughes K."/>
            <person name="Justo A."/>
            <person name="Karasinski D."/>
            <person name="Kautmanova I."/>
            <person name="Kiss B."/>
            <person name="Kocsube S."/>
            <person name="Kotiranta H."/>
            <person name="LaButti K.M."/>
            <person name="Lechner B.E."/>
            <person name="Liimatainen K."/>
            <person name="Lipzen A."/>
            <person name="Lukacs Z."/>
            <person name="Mihaltcheva S."/>
            <person name="Morgado L.N."/>
            <person name="Niskanen T."/>
            <person name="Noordeloos M.E."/>
            <person name="Ohm R.A."/>
            <person name="Ortiz-Santana B."/>
            <person name="Ovrebo C."/>
            <person name="Racz N."/>
            <person name="Riley R."/>
            <person name="Savchenko A."/>
            <person name="Shiryaev A."/>
            <person name="Soop K."/>
            <person name="Spirin V."/>
            <person name="Szebenyi C."/>
            <person name="Tomsovsky M."/>
            <person name="Tulloss R.E."/>
            <person name="Uehling J."/>
            <person name="Grigoriev I.V."/>
            <person name="Vagvolgyi C."/>
            <person name="Papp T."/>
            <person name="Martin F.M."/>
            <person name="Miettinen O."/>
            <person name="Hibbett D.S."/>
            <person name="Nagy L.G."/>
        </authorList>
    </citation>
    <scope>NUCLEOTIDE SEQUENCE [LARGE SCALE GENOMIC DNA]</scope>
    <source>
        <strain evidence="2 3">CBS 121175</strain>
    </source>
</reference>